<dbReference type="PANTHER" id="PTHR46268:SF6">
    <property type="entry name" value="UNIVERSAL STRESS PROTEIN UP12"/>
    <property type="match status" value="1"/>
</dbReference>
<name>E6Q923_9ZZZZ</name>
<comment type="caution">
    <text evidence="3">The sequence shown here is derived from an EMBL/GenBank/DDBJ whole genome shotgun (WGS) entry which is preliminary data.</text>
</comment>
<evidence type="ECO:0000259" key="2">
    <source>
        <dbReference type="Pfam" id="PF00582"/>
    </source>
</evidence>
<dbReference type="Pfam" id="PF00582">
    <property type="entry name" value="Usp"/>
    <property type="match status" value="1"/>
</dbReference>
<dbReference type="CDD" id="cd00293">
    <property type="entry name" value="USP-like"/>
    <property type="match status" value="1"/>
</dbReference>
<evidence type="ECO:0000256" key="1">
    <source>
        <dbReference type="ARBA" id="ARBA00008791"/>
    </source>
</evidence>
<comment type="similarity">
    <text evidence="1">Belongs to the universal stress protein A family.</text>
</comment>
<dbReference type="SUPFAM" id="SSF52402">
    <property type="entry name" value="Adenine nucleotide alpha hydrolases-like"/>
    <property type="match status" value="1"/>
</dbReference>
<dbReference type="AlphaFoldDB" id="E6Q923"/>
<dbReference type="PRINTS" id="PR01438">
    <property type="entry name" value="UNVRSLSTRESS"/>
</dbReference>
<sequence length="164" mass="17284">MFQKILVAYDGSPSSEVALGQGAELARLGRSELHLFGVIVSTGGMAIGQAAGAEDVLGREGNAIRSSLDAVAGTLHAEGLRVVTQTAEGSPAEEIARYALQTGADLLVIGHIPHFSLGHWLQGSVAKALLRELPCSILVAKERANFPRQFMQAFRDGRLSPPQA</sequence>
<dbReference type="EMBL" id="CABP01000023">
    <property type="protein sequence ID" value="CBI03685.1"/>
    <property type="molecule type" value="Genomic_DNA"/>
</dbReference>
<dbReference type="Gene3D" id="3.40.50.620">
    <property type="entry name" value="HUPs"/>
    <property type="match status" value="1"/>
</dbReference>
<accession>E6Q923</accession>
<dbReference type="PANTHER" id="PTHR46268">
    <property type="entry name" value="STRESS RESPONSE PROTEIN NHAX"/>
    <property type="match status" value="1"/>
</dbReference>
<reference evidence="3" key="1">
    <citation type="submission" date="2009-10" db="EMBL/GenBank/DDBJ databases">
        <title>Diversity of trophic interactions inside an arsenic-rich microbial ecosystem.</title>
        <authorList>
            <person name="Bertin P.N."/>
            <person name="Heinrich-Salmeron A."/>
            <person name="Pelletier E."/>
            <person name="Goulhen-Chollet F."/>
            <person name="Arsene-Ploetze F."/>
            <person name="Gallien S."/>
            <person name="Calteau A."/>
            <person name="Vallenet D."/>
            <person name="Casiot C."/>
            <person name="Chane-Woon-Ming B."/>
            <person name="Giloteaux L."/>
            <person name="Barakat M."/>
            <person name="Bonnefoy V."/>
            <person name="Bruneel O."/>
            <person name="Chandler M."/>
            <person name="Cleiss J."/>
            <person name="Duran R."/>
            <person name="Elbaz-Poulichet F."/>
            <person name="Fonknechten N."/>
            <person name="Lauga B."/>
            <person name="Mornico D."/>
            <person name="Ortet P."/>
            <person name="Schaeffer C."/>
            <person name="Siguier P."/>
            <person name="Alexander Thil Smith A."/>
            <person name="Van Dorsselaer A."/>
            <person name="Weissenbach J."/>
            <person name="Medigue C."/>
            <person name="Le Paslier D."/>
        </authorList>
    </citation>
    <scope>NUCLEOTIDE SEQUENCE</scope>
</reference>
<protein>
    <submittedName>
        <fullName evidence="3">UspA domain protein</fullName>
    </submittedName>
</protein>
<gene>
    <name evidence="3" type="ORF">CARN5_2848</name>
</gene>
<proteinExistence type="inferred from homology"/>
<dbReference type="InterPro" id="IPR006015">
    <property type="entry name" value="Universal_stress_UspA"/>
</dbReference>
<feature type="domain" description="UspA" evidence="2">
    <location>
        <begin position="1"/>
        <end position="141"/>
    </location>
</feature>
<organism evidence="3">
    <name type="scientific">mine drainage metagenome</name>
    <dbReference type="NCBI Taxonomy" id="410659"/>
    <lineage>
        <taxon>unclassified sequences</taxon>
        <taxon>metagenomes</taxon>
        <taxon>ecological metagenomes</taxon>
    </lineage>
</organism>
<dbReference type="InterPro" id="IPR006016">
    <property type="entry name" value="UspA"/>
</dbReference>
<evidence type="ECO:0000313" key="3">
    <source>
        <dbReference type="EMBL" id="CBI03685.1"/>
    </source>
</evidence>
<dbReference type="InterPro" id="IPR014729">
    <property type="entry name" value="Rossmann-like_a/b/a_fold"/>
</dbReference>